<protein>
    <submittedName>
        <fullName evidence="2">Uncharacterized protein</fullName>
    </submittedName>
</protein>
<dbReference type="HOGENOM" id="CLU_3154524_0_0_9"/>
<keyword evidence="1" id="KW-0812">Transmembrane</keyword>
<keyword evidence="1" id="KW-0472">Membrane</keyword>
<keyword evidence="1" id="KW-1133">Transmembrane helix</keyword>
<proteinExistence type="predicted"/>
<dbReference type="EMBL" id="LN483076">
    <property type="protein sequence ID" value="CEA05091.1"/>
    <property type="molecule type" value="Genomic_DNA"/>
</dbReference>
<feature type="transmembrane region" description="Helical" evidence="1">
    <location>
        <begin position="6"/>
        <end position="23"/>
    </location>
</feature>
<dbReference type="PATRIC" id="fig|1461583.4.peg.2216"/>
<accession>A0A078MK18</accession>
<organism evidence="2">
    <name type="scientific">Metalysinibacillus saudimassiliensis</name>
    <dbReference type="NCBI Taxonomy" id="1461583"/>
    <lineage>
        <taxon>Bacteria</taxon>
        <taxon>Bacillati</taxon>
        <taxon>Bacillota</taxon>
        <taxon>Bacilli</taxon>
        <taxon>Bacillales</taxon>
        <taxon>Caryophanaceae</taxon>
        <taxon>Metalysinibacillus</taxon>
    </lineage>
</organism>
<name>A0A078MK18_9BACL</name>
<sequence length="48" mass="5351">MLYITLGVLICVVFVVGPVLMFMKKATNVKGGTNVIDPKPEKTYQHKK</sequence>
<reference evidence="2" key="1">
    <citation type="submission" date="2014-07" db="EMBL/GenBank/DDBJ databases">
        <authorList>
            <person name="Urmite Genomes Urmite Genomes"/>
        </authorList>
    </citation>
    <scope>NUCLEOTIDE SEQUENCE</scope>
    <source>
        <strain evidence="2">13S34_air</strain>
    </source>
</reference>
<evidence type="ECO:0000313" key="2">
    <source>
        <dbReference type="EMBL" id="CEA05091.1"/>
    </source>
</evidence>
<dbReference type="AlphaFoldDB" id="A0A078MK18"/>
<evidence type="ECO:0000256" key="1">
    <source>
        <dbReference type="SAM" id="Phobius"/>
    </source>
</evidence>
<gene>
    <name evidence="2" type="ORF">BN1050_02300</name>
</gene>